<sequence>MQRRHFLQTTAAATVLPTLLGGLPISAHGFAPNLFELTGGATQTDRVLVIIQLTGGNDGLNTIIPLDQYTNLMRARANVAIAQNRVLPLRGATGIHPAMVKVKNLFDNGQIGIVQNVGYPEANGSHFQSTDTWTSAADSNVLLPSGWGGRYLNNEYPGFPVDYPNAQAPHPLAITIGSVASNVVQGPVINMGMAINSTSSFQQLLTGSVDTAPNTLAGHELTFIRQMVRQTDVYSTTLQQAAARAQNLSPLYPTAGVNELADQLKIVAQLVAGGLQTRVYVCSLGGFDTHSSQVDTGDGNTTGEHAKLLSLISVALDAFQDDLRRLRVQDRVVGMTFSEFGRRMVSNSAKGTDHGEAGPMIVFGTSVNPIIHGPNPTIPADATFVDNLPMQIDFRSVYASILKDWFQVPQATINALLPSSVGQFPYVPVIRQGTVTGSTPAAELEVTGFSVFPNPARERATATFECQGGHVQMVLRDVVGREVRRVLDRAMPQGQCQVPVDVSGLKAGLYYCHVREGQRVSARSLSVL</sequence>
<dbReference type="PANTHER" id="PTHR43737:SF1">
    <property type="entry name" value="DUF1501 DOMAIN-CONTAINING PROTEIN"/>
    <property type="match status" value="1"/>
</dbReference>
<dbReference type="RefSeq" id="WP_191006435.1">
    <property type="nucleotide sequence ID" value="NZ_JACXAD010000021.1"/>
</dbReference>
<gene>
    <name evidence="1" type="ORF">IC235_17190</name>
</gene>
<proteinExistence type="predicted"/>
<keyword evidence="2" id="KW-1185">Reference proteome</keyword>
<evidence type="ECO:0000313" key="2">
    <source>
        <dbReference type="Proteomes" id="UP000612233"/>
    </source>
</evidence>
<dbReference type="Pfam" id="PF07394">
    <property type="entry name" value="DUF1501"/>
    <property type="match status" value="1"/>
</dbReference>
<dbReference type="PANTHER" id="PTHR43737">
    <property type="entry name" value="BLL7424 PROTEIN"/>
    <property type="match status" value="1"/>
</dbReference>
<dbReference type="InterPro" id="IPR010869">
    <property type="entry name" value="DUF1501"/>
</dbReference>
<evidence type="ECO:0000313" key="1">
    <source>
        <dbReference type="EMBL" id="MBD2769627.1"/>
    </source>
</evidence>
<organism evidence="1 2">
    <name type="scientific">Hymenobacter montanus</name>
    <dbReference type="NCBI Taxonomy" id="2771359"/>
    <lineage>
        <taxon>Bacteria</taxon>
        <taxon>Pseudomonadati</taxon>
        <taxon>Bacteroidota</taxon>
        <taxon>Cytophagia</taxon>
        <taxon>Cytophagales</taxon>
        <taxon>Hymenobacteraceae</taxon>
        <taxon>Hymenobacter</taxon>
    </lineage>
</organism>
<accession>A0A927BF02</accession>
<dbReference type="Proteomes" id="UP000612233">
    <property type="component" value="Unassembled WGS sequence"/>
</dbReference>
<reference evidence="1" key="1">
    <citation type="submission" date="2020-09" db="EMBL/GenBank/DDBJ databases">
        <authorList>
            <person name="Kim M.K."/>
        </authorList>
    </citation>
    <scope>NUCLEOTIDE SEQUENCE</scope>
    <source>
        <strain evidence="1">BT664</strain>
    </source>
</reference>
<name>A0A927BF02_9BACT</name>
<dbReference type="EMBL" id="JACXAD010000021">
    <property type="protein sequence ID" value="MBD2769627.1"/>
    <property type="molecule type" value="Genomic_DNA"/>
</dbReference>
<comment type="caution">
    <text evidence="1">The sequence shown here is derived from an EMBL/GenBank/DDBJ whole genome shotgun (WGS) entry which is preliminary data.</text>
</comment>
<dbReference type="AlphaFoldDB" id="A0A927BF02"/>
<protein>
    <submittedName>
        <fullName evidence="1">DUF1501 domain-containing protein</fullName>
    </submittedName>
</protein>